<comment type="caution">
    <text evidence="3">The sequence shown here is derived from an EMBL/GenBank/DDBJ whole genome shotgun (WGS) entry which is preliminary data.</text>
</comment>
<name>A0A0F9WSE5_9MICR</name>
<keyword evidence="4" id="KW-1185">Reference proteome</keyword>
<dbReference type="InterPro" id="IPR011205">
    <property type="entry name" value="UCP015417_vWA"/>
</dbReference>
<dbReference type="Proteomes" id="UP000034350">
    <property type="component" value="Unassembled WGS sequence"/>
</dbReference>
<evidence type="ECO:0000259" key="2">
    <source>
        <dbReference type="Pfam" id="PF25043"/>
    </source>
</evidence>
<proteinExistence type="predicted"/>
<dbReference type="OrthoDB" id="2125018at2759"/>
<dbReference type="EMBL" id="JPQZ01000012">
    <property type="protein sequence ID" value="KKO75793.1"/>
    <property type="molecule type" value="Genomic_DNA"/>
</dbReference>
<feature type="domain" description="DUF2828" evidence="1">
    <location>
        <begin position="151"/>
        <end position="269"/>
    </location>
</feature>
<dbReference type="InterPro" id="IPR036465">
    <property type="entry name" value="vWFA_dom_sf"/>
</dbReference>
<dbReference type="PIRSF" id="PIRSF015417">
    <property type="entry name" value="T31B5_30_vWA"/>
    <property type="match status" value="1"/>
</dbReference>
<gene>
    <name evidence="3" type="ORF">AAJ76_1200048732</name>
</gene>
<dbReference type="Pfam" id="PF11443">
    <property type="entry name" value="DUF2828"/>
    <property type="match status" value="2"/>
</dbReference>
<sequence length="485" mass="55261">MKISKKVNKKVKNLTLTENRALAFKSTGNFSLDLFVMMGASRGMSIINYFKKAFKIQPKEVLRIVLYSRDIKEGLGEREHFRDILAYLEEANFDYFKKMVEKAPFLGRWDDILVAKTDEGFKFVANKIKAAIDEQIVETVNYSLAAKWMPRQGKIASRLRKQWNMGAREYRKFLVGATKVVETDICNKNWGEIDFKKVPSLAMARHAKVFKKNCPGRLLKYVNDVAEGKTKINVSAIYPYDVIKSLRTAGPEVAEQQWEKMVNTMDVGGFLPMVDSSDSMNGGIGVDSKKGSLSCRDVATSLGLYIAAKQKGAFHNLILNFDAYPQFLDLNDFKTLEEKVKAIDKMEWGGNTNITAAFELILSVAQKKNVKKEDLPKALIILSDMEFDDAVNKSKEDEDKLCTIYEDFKKKYEEAGLERPLVIFWNIQSREKHFPVKKDEAGTLLVSGFSPTIVKKIFSGMNIEKACDPLMLMYDVIYVPRYNFE</sequence>
<dbReference type="SUPFAM" id="SSF53300">
    <property type="entry name" value="vWA-like"/>
    <property type="match status" value="1"/>
</dbReference>
<evidence type="ECO:0000313" key="4">
    <source>
        <dbReference type="Proteomes" id="UP000034350"/>
    </source>
</evidence>
<dbReference type="VEuPathDB" id="MicrosporidiaDB:G9O61_00g008980"/>
<dbReference type="VEuPathDB" id="MicrosporidiaDB:AAJ76_1200048732"/>
<organism evidence="3 4">
    <name type="scientific">Vairimorpha ceranae</name>
    <dbReference type="NCBI Taxonomy" id="40302"/>
    <lineage>
        <taxon>Eukaryota</taxon>
        <taxon>Fungi</taxon>
        <taxon>Fungi incertae sedis</taxon>
        <taxon>Microsporidia</taxon>
        <taxon>Nosematidae</taxon>
        <taxon>Vairimorpha</taxon>
    </lineage>
</organism>
<evidence type="ECO:0000313" key="3">
    <source>
        <dbReference type="EMBL" id="KKO75793.1"/>
    </source>
</evidence>
<dbReference type="PANTHER" id="PTHR31373">
    <property type="entry name" value="OS06G0652100 PROTEIN"/>
    <property type="match status" value="1"/>
</dbReference>
<dbReference type="AlphaFoldDB" id="A0A0F9WSE5"/>
<evidence type="ECO:0000259" key="1">
    <source>
        <dbReference type="Pfam" id="PF11443"/>
    </source>
</evidence>
<reference evidence="3 4" key="1">
    <citation type="journal article" date="2015" name="Environ. Microbiol.">
        <title>Genome analyses suggest the presence of polyploidy and recent human-driven expansions in eight global populations of the honeybee pathogen Nosema ceranae.</title>
        <authorList>
            <person name="Pelin A."/>
            <person name="Selman M."/>
            <person name="Aris-Brosou S."/>
            <person name="Farinelli L."/>
            <person name="Corradi N."/>
        </authorList>
    </citation>
    <scope>NUCLEOTIDE SEQUENCE [LARGE SCALE GENOMIC DNA]</scope>
    <source>
        <strain evidence="3 4">PA08 1199</strain>
    </source>
</reference>
<dbReference type="GeneID" id="36318769"/>
<dbReference type="InterPro" id="IPR056690">
    <property type="entry name" value="DUF7788"/>
</dbReference>
<feature type="domain" description="DUF7788" evidence="2">
    <location>
        <begin position="275"/>
        <end position="464"/>
    </location>
</feature>
<dbReference type="Pfam" id="PF25043">
    <property type="entry name" value="DUF7788"/>
    <property type="match status" value="1"/>
</dbReference>
<dbReference type="InterPro" id="IPR058580">
    <property type="entry name" value="DUF2828"/>
</dbReference>
<dbReference type="Gene3D" id="3.40.50.410">
    <property type="entry name" value="von Willebrand factor, type A domain"/>
    <property type="match status" value="1"/>
</dbReference>
<accession>A0A0F9WSE5</accession>
<feature type="domain" description="DUF2828" evidence="1">
    <location>
        <begin position="17"/>
        <end position="90"/>
    </location>
</feature>
<dbReference type="RefSeq" id="XP_024331535.1">
    <property type="nucleotide sequence ID" value="XM_024473871.1"/>
</dbReference>
<dbReference type="PANTHER" id="PTHR31373:SF27">
    <property type="entry name" value="TROVE DOMAIN-CONTAINING PROTEIN"/>
    <property type="match status" value="1"/>
</dbReference>
<dbReference type="VEuPathDB" id="MicrosporidiaDB:NCER_100291"/>
<protein>
    <submittedName>
        <fullName evidence="3">Uncharacterized protein</fullName>
    </submittedName>
</protein>